<dbReference type="OrthoDB" id="10039914at2759"/>
<evidence type="ECO:0000256" key="4">
    <source>
        <dbReference type="SAM" id="MobiDB-lite"/>
    </source>
</evidence>
<dbReference type="AlphaFoldDB" id="A0A9D4CSQ3"/>
<reference evidence="5" key="2">
    <citation type="submission" date="2020-11" db="EMBL/GenBank/DDBJ databases">
        <authorList>
            <person name="McCartney M.A."/>
            <person name="Auch B."/>
            <person name="Kono T."/>
            <person name="Mallez S."/>
            <person name="Becker A."/>
            <person name="Gohl D.M."/>
            <person name="Silverstein K.A.T."/>
            <person name="Koren S."/>
            <person name="Bechman K.B."/>
            <person name="Herman A."/>
            <person name="Abrahante J.E."/>
            <person name="Garbe J."/>
        </authorList>
    </citation>
    <scope>NUCLEOTIDE SEQUENCE</scope>
    <source>
        <strain evidence="5">Duluth1</strain>
        <tissue evidence="5">Whole animal</tissue>
    </source>
</reference>
<keyword evidence="6" id="KW-1185">Reference proteome</keyword>
<organism evidence="5 6">
    <name type="scientific">Dreissena polymorpha</name>
    <name type="common">Zebra mussel</name>
    <name type="synonym">Mytilus polymorpha</name>
    <dbReference type="NCBI Taxonomy" id="45954"/>
    <lineage>
        <taxon>Eukaryota</taxon>
        <taxon>Metazoa</taxon>
        <taxon>Spiralia</taxon>
        <taxon>Lophotrochozoa</taxon>
        <taxon>Mollusca</taxon>
        <taxon>Bivalvia</taxon>
        <taxon>Autobranchia</taxon>
        <taxon>Heteroconchia</taxon>
        <taxon>Euheterodonta</taxon>
        <taxon>Imparidentia</taxon>
        <taxon>Neoheterodontei</taxon>
        <taxon>Myida</taxon>
        <taxon>Dreissenoidea</taxon>
        <taxon>Dreissenidae</taxon>
        <taxon>Dreissena</taxon>
    </lineage>
</organism>
<dbReference type="PANTHER" id="PTHR13293:SF6">
    <property type="entry name" value="AKIRIN-RELATED"/>
    <property type="match status" value="1"/>
</dbReference>
<evidence type="ECO:0000256" key="2">
    <source>
        <dbReference type="ARBA" id="ARBA00005625"/>
    </source>
</evidence>
<feature type="region of interest" description="Disordered" evidence="4">
    <location>
        <begin position="78"/>
        <end position="105"/>
    </location>
</feature>
<gene>
    <name evidence="5" type="ORF">DPMN_055442</name>
</gene>
<sequence>MACGATLKRSLEFDPVHSPGQTTPKRRRCTPMNLTPSTPPRSAPPSPFGEVNPKLTSEQIAANLSIEIRRLQKRKQLNFPSGSASPGSASPPHPSQSSSTEACASPSAMDSSCVQSLAQCSSNSLFNALSPNKRDIPLFTFKQVSMICERMLKERESQIREQYNTVLTCKMAEQYEAFLKFNHDQIQRRFSGDSVASYVS</sequence>
<dbReference type="GO" id="GO:0003712">
    <property type="term" value="F:transcription coregulator activity"/>
    <property type="evidence" value="ECO:0007669"/>
    <property type="project" value="TreeGrafter"/>
</dbReference>
<evidence type="ECO:0000313" key="5">
    <source>
        <dbReference type="EMBL" id="KAH3729471.1"/>
    </source>
</evidence>
<dbReference type="GO" id="GO:0045089">
    <property type="term" value="P:positive regulation of innate immune response"/>
    <property type="evidence" value="ECO:0007669"/>
    <property type="project" value="TreeGrafter"/>
</dbReference>
<dbReference type="GO" id="GO:0000785">
    <property type="term" value="C:chromatin"/>
    <property type="evidence" value="ECO:0007669"/>
    <property type="project" value="TreeGrafter"/>
</dbReference>
<dbReference type="GO" id="GO:0005634">
    <property type="term" value="C:nucleus"/>
    <property type="evidence" value="ECO:0007669"/>
    <property type="project" value="UniProtKB-SubCell"/>
</dbReference>
<dbReference type="CDD" id="cd22240">
    <property type="entry name" value="akirin"/>
    <property type="match status" value="1"/>
</dbReference>
<feature type="compositionally biased region" description="Pro residues" evidence="4">
    <location>
        <begin position="37"/>
        <end position="47"/>
    </location>
</feature>
<reference evidence="5" key="1">
    <citation type="journal article" date="2019" name="bioRxiv">
        <title>The Genome of the Zebra Mussel, Dreissena polymorpha: A Resource for Invasive Species Research.</title>
        <authorList>
            <person name="McCartney M.A."/>
            <person name="Auch B."/>
            <person name="Kono T."/>
            <person name="Mallez S."/>
            <person name="Zhang Y."/>
            <person name="Obille A."/>
            <person name="Becker A."/>
            <person name="Abrahante J.E."/>
            <person name="Garbe J."/>
            <person name="Badalamenti J.P."/>
            <person name="Herman A."/>
            <person name="Mangelson H."/>
            <person name="Liachko I."/>
            <person name="Sullivan S."/>
            <person name="Sone E.D."/>
            <person name="Koren S."/>
            <person name="Silverstein K.A.T."/>
            <person name="Beckman K.B."/>
            <person name="Gohl D.M."/>
        </authorList>
    </citation>
    <scope>NUCLEOTIDE SEQUENCE</scope>
    <source>
        <strain evidence="5">Duluth1</strain>
        <tissue evidence="5">Whole animal</tissue>
    </source>
</reference>
<dbReference type="EMBL" id="JAIWYP010000012">
    <property type="protein sequence ID" value="KAH3729471.1"/>
    <property type="molecule type" value="Genomic_DNA"/>
</dbReference>
<comment type="similarity">
    <text evidence="2">Belongs to the akirin family.</text>
</comment>
<name>A0A9D4CSQ3_DREPO</name>
<accession>A0A9D4CSQ3</accession>
<evidence type="ECO:0000256" key="1">
    <source>
        <dbReference type="ARBA" id="ARBA00004123"/>
    </source>
</evidence>
<comment type="subcellular location">
    <subcellularLocation>
        <location evidence="1">Nucleus</location>
    </subcellularLocation>
</comment>
<evidence type="ECO:0000313" key="6">
    <source>
        <dbReference type="Proteomes" id="UP000828390"/>
    </source>
</evidence>
<proteinExistence type="inferred from homology"/>
<evidence type="ECO:0008006" key="7">
    <source>
        <dbReference type="Google" id="ProtNLM"/>
    </source>
</evidence>
<evidence type="ECO:0000256" key="3">
    <source>
        <dbReference type="ARBA" id="ARBA00023242"/>
    </source>
</evidence>
<comment type="caution">
    <text evidence="5">The sequence shown here is derived from an EMBL/GenBank/DDBJ whole genome shotgun (WGS) entry which is preliminary data.</text>
</comment>
<feature type="region of interest" description="Disordered" evidence="4">
    <location>
        <begin position="1"/>
        <end position="56"/>
    </location>
</feature>
<dbReference type="Proteomes" id="UP000828390">
    <property type="component" value="Unassembled WGS sequence"/>
</dbReference>
<keyword evidence="3" id="KW-0539">Nucleus</keyword>
<protein>
    <recommendedName>
        <fullName evidence="7">Akirin</fullName>
    </recommendedName>
</protein>
<dbReference type="InterPro" id="IPR024132">
    <property type="entry name" value="Akirin"/>
</dbReference>
<dbReference type="PANTHER" id="PTHR13293">
    <property type="entry name" value="AKIRIN-RELATED"/>
    <property type="match status" value="1"/>
</dbReference>
<dbReference type="GO" id="GO:0045944">
    <property type="term" value="P:positive regulation of transcription by RNA polymerase II"/>
    <property type="evidence" value="ECO:0007669"/>
    <property type="project" value="TreeGrafter"/>
</dbReference>